<keyword evidence="2" id="KW-0808">Transferase</keyword>
<dbReference type="InterPro" id="IPR028098">
    <property type="entry name" value="Glyco_trans_4-like_N"/>
</dbReference>
<feature type="domain" description="Glycosyl transferase family 1" evidence="3">
    <location>
        <begin position="199"/>
        <end position="351"/>
    </location>
</feature>
<evidence type="ECO:0000313" key="6">
    <source>
        <dbReference type="Proteomes" id="UP001165368"/>
    </source>
</evidence>
<accession>A0ABS9L1U1</accession>
<dbReference type="PANTHER" id="PTHR12526">
    <property type="entry name" value="GLYCOSYLTRANSFERASE"/>
    <property type="match status" value="1"/>
</dbReference>
<gene>
    <name evidence="5" type="ORF">LVY72_01275</name>
</gene>
<dbReference type="RefSeq" id="WP_237817639.1">
    <property type="nucleotide sequence ID" value="NZ_JAKLTQ010000001.1"/>
</dbReference>
<evidence type="ECO:0000259" key="3">
    <source>
        <dbReference type="Pfam" id="PF00534"/>
    </source>
</evidence>
<feature type="domain" description="Glycosyltransferase subfamily 4-like N-terminal" evidence="4">
    <location>
        <begin position="21"/>
        <end position="184"/>
    </location>
</feature>
<proteinExistence type="predicted"/>
<dbReference type="Proteomes" id="UP001165368">
    <property type="component" value="Unassembled WGS sequence"/>
</dbReference>
<evidence type="ECO:0000313" key="5">
    <source>
        <dbReference type="EMBL" id="MCG2620538.1"/>
    </source>
</evidence>
<evidence type="ECO:0000256" key="2">
    <source>
        <dbReference type="ARBA" id="ARBA00022679"/>
    </source>
</evidence>
<dbReference type="CDD" id="cd03811">
    <property type="entry name" value="GT4_GT28_WabH-like"/>
    <property type="match status" value="1"/>
</dbReference>
<name>A0ABS9L1U1_9MICC</name>
<dbReference type="Gene3D" id="3.40.50.2000">
    <property type="entry name" value="Glycogen Phosphorylase B"/>
    <property type="match status" value="2"/>
</dbReference>
<keyword evidence="1" id="KW-0328">Glycosyltransferase</keyword>
<keyword evidence="6" id="KW-1185">Reference proteome</keyword>
<sequence length="386" mass="41194">MTSINDPLRVLVAHPSADLYGSDRVLLETVQALLERGDRVAVALPGPGPLVAELQGRGALVEYCPTPVLRRSLLSPAGLLRLSGESLRGFRAGLQVLRRYRPDALYVNTVTVPLWPLLGRLARVPTVTHVHEAERHTSRKQQLALALPLLLANSIVANSRFTADTLGHVLPALRGRARVVYNGVPGPASPPPARPALDGRLRVAYVGRLSHRKGVDVALDAVAQLRRRGVDASLDIVGAAVPGYEDYEQLLRHRVQKLGLGQDVVFHGFQPYPWDILAGADAAVVPSRLDESFGNTAVEAVLASRPLVASSVPGLREAAEGYASAQFAAPGDAAGMADALERIVTDWDRYRAAAALDAAAAVERHAPRRYRHSIAAAVAEAAGPRG</sequence>
<organism evidence="5 6">
    <name type="scientific">Arthrobacter hankyongi</name>
    <dbReference type="NCBI Taxonomy" id="2904801"/>
    <lineage>
        <taxon>Bacteria</taxon>
        <taxon>Bacillati</taxon>
        <taxon>Actinomycetota</taxon>
        <taxon>Actinomycetes</taxon>
        <taxon>Micrococcales</taxon>
        <taxon>Micrococcaceae</taxon>
        <taxon>Arthrobacter</taxon>
    </lineage>
</organism>
<dbReference type="EMBL" id="JAKLTQ010000001">
    <property type="protein sequence ID" value="MCG2620538.1"/>
    <property type="molecule type" value="Genomic_DNA"/>
</dbReference>
<evidence type="ECO:0000259" key="4">
    <source>
        <dbReference type="Pfam" id="PF13439"/>
    </source>
</evidence>
<comment type="caution">
    <text evidence="5">The sequence shown here is derived from an EMBL/GenBank/DDBJ whole genome shotgun (WGS) entry which is preliminary data.</text>
</comment>
<dbReference type="Pfam" id="PF13439">
    <property type="entry name" value="Glyco_transf_4"/>
    <property type="match status" value="1"/>
</dbReference>
<dbReference type="SUPFAM" id="SSF53756">
    <property type="entry name" value="UDP-Glycosyltransferase/glycogen phosphorylase"/>
    <property type="match status" value="1"/>
</dbReference>
<dbReference type="Pfam" id="PF00534">
    <property type="entry name" value="Glycos_transf_1"/>
    <property type="match status" value="1"/>
</dbReference>
<protein>
    <submittedName>
        <fullName evidence="5">Glycosyltransferase</fullName>
    </submittedName>
</protein>
<reference evidence="5" key="1">
    <citation type="submission" date="2022-01" db="EMBL/GenBank/DDBJ databases">
        <authorList>
            <person name="Jo J.-H."/>
            <person name="Im W.-T."/>
        </authorList>
    </citation>
    <scope>NUCLEOTIDE SEQUENCE</scope>
    <source>
        <strain evidence="5">I2-34</strain>
    </source>
</reference>
<evidence type="ECO:0000256" key="1">
    <source>
        <dbReference type="ARBA" id="ARBA00022676"/>
    </source>
</evidence>
<dbReference type="InterPro" id="IPR001296">
    <property type="entry name" value="Glyco_trans_1"/>
</dbReference>